<dbReference type="EMBL" id="JADPKZ010000046">
    <property type="protein sequence ID" value="MBF8378576.1"/>
    <property type="molecule type" value="Genomic_DNA"/>
</dbReference>
<evidence type="ECO:0000259" key="2">
    <source>
        <dbReference type="Pfam" id="PF21986"/>
    </source>
</evidence>
<dbReference type="NCBIfam" id="TIGR02713">
    <property type="entry name" value="allophanate_hyd"/>
    <property type="match status" value="1"/>
</dbReference>
<dbReference type="InterPro" id="IPR036928">
    <property type="entry name" value="AS_sf"/>
</dbReference>
<gene>
    <name evidence="3" type="primary">atzF</name>
    <name evidence="3" type="ORF">IW967_11995</name>
</gene>
<dbReference type="Gene3D" id="1.20.58.1700">
    <property type="match status" value="1"/>
</dbReference>
<dbReference type="Pfam" id="PF21986">
    <property type="entry name" value="AH_C"/>
    <property type="match status" value="1"/>
</dbReference>
<dbReference type="Gene3D" id="3.90.1300.10">
    <property type="entry name" value="Amidase signature (AS) domain"/>
    <property type="match status" value="1"/>
</dbReference>
<dbReference type="Proteomes" id="UP000642910">
    <property type="component" value="Unassembled WGS sequence"/>
</dbReference>
<dbReference type="InterPro" id="IPR014085">
    <property type="entry name" value="Allophanate_hydrolase"/>
</dbReference>
<protein>
    <submittedName>
        <fullName evidence="3">Allophanate hydrolase</fullName>
        <ecNumber evidence="3">3.5.1.54</ecNumber>
    </submittedName>
</protein>
<dbReference type="SUPFAM" id="SSF75304">
    <property type="entry name" value="Amidase signature (AS) enzymes"/>
    <property type="match status" value="1"/>
</dbReference>
<name>A0ABS0F5J7_9BACL</name>
<dbReference type="GO" id="GO:0004039">
    <property type="term" value="F:allophanate hydrolase activity"/>
    <property type="evidence" value="ECO:0007669"/>
    <property type="project" value="UniProtKB-EC"/>
</dbReference>
<sequence length="569" mass="61345">MSMTTVEALRRAYRTGRRTPADVIDELIRAAESHAAWNVWITPPSWERIEPYLQALCADEMDQKPLWGIPFAVKDNIDVAGMPTTAACPAFAYEAPAHAAVVERLIRAGAIPVGKTNLDQFATGLVGTRSPYGEVANARNPEWVSGGSSSGSAVAVALGMVPFALGTDTAGSGRVPAALNGVIGYKPRVGGWPNDGVVPACRTIDCVSVFTRSVADAAWVQAVIAPAPAAQGAPDRAVVPKLLGAWFGAKADAYRNAWARALSKLEDAGVAVVEMDLPELDEASAMLYEGPWIAERWASLGAFVEAHPDDVLPVTRAILESGRDRLASDLFRAQHRLLDLRRSVEEKLRGAVLLMPTVGGTWTRDEARADPFATNRALGAYTQHANLLHLAGLSIPCGEVGAQMPFGVTLYVPGQREAELLSAARWWLDVHEDVAAREDPMELIAVCGLHMRGMLLNGELVDLGGEFAGVSRTAPLYRLYLLDTDPVKPGLVRADGGAEVELELWKLPRRAWPAFMQKVRHPLALGKILLSDGREVTGFVCEEGAPKREDITVYGGFRAWCERGRVVIS</sequence>
<dbReference type="InterPro" id="IPR053844">
    <property type="entry name" value="AH_C"/>
</dbReference>
<proteinExistence type="predicted"/>
<dbReference type="Pfam" id="PF01425">
    <property type="entry name" value="Amidase"/>
    <property type="match status" value="1"/>
</dbReference>
<evidence type="ECO:0000259" key="1">
    <source>
        <dbReference type="Pfam" id="PF01425"/>
    </source>
</evidence>
<keyword evidence="3" id="KW-0378">Hydrolase</keyword>
<keyword evidence="4" id="KW-1185">Reference proteome</keyword>
<organism evidence="3 4">
    <name type="scientific">Alicyclobacillus mali</name>
    <name type="common">ex Roth et al. 2021</name>
    <dbReference type="NCBI Taxonomy" id="1123961"/>
    <lineage>
        <taxon>Bacteria</taxon>
        <taxon>Bacillati</taxon>
        <taxon>Bacillota</taxon>
        <taxon>Bacilli</taxon>
        <taxon>Bacillales</taxon>
        <taxon>Alicyclobacillaceae</taxon>
        <taxon>Alicyclobacillus</taxon>
    </lineage>
</organism>
<dbReference type="PANTHER" id="PTHR11895">
    <property type="entry name" value="TRANSAMIDASE"/>
    <property type="match status" value="1"/>
</dbReference>
<dbReference type="InterPro" id="IPR000120">
    <property type="entry name" value="Amidase"/>
</dbReference>
<dbReference type="NCBIfam" id="NF006043">
    <property type="entry name" value="PRK08186.1"/>
    <property type="match status" value="1"/>
</dbReference>
<dbReference type="EC" id="3.5.1.54" evidence="3"/>
<feature type="domain" description="Amidase" evidence="1">
    <location>
        <begin position="29"/>
        <end position="421"/>
    </location>
</feature>
<reference evidence="3 4" key="1">
    <citation type="submission" date="2020-11" db="EMBL/GenBank/DDBJ databases">
        <title>Genomic insight of Alicyclobacillus mali FL 18 reveals a new arsenic-resistant strain, with potential in environmental biotechnology.</title>
        <authorList>
            <person name="Fiorentino G."/>
            <person name="Gallo G."/>
            <person name="Aulitto M."/>
        </authorList>
    </citation>
    <scope>NUCLEOTIDE SEQUENCE [LARGE SCALE GENOMIC DNA]</scope>
    <source>
        <strain evidence="3 4">FL 18</strain>
    </source>
</reference>
<accession>A0ABS0F5J7</accession>
<evidence type="ECO:0000313" key="4">
    <source>
        <dbReference type="Proteomes" id="UP000642910"/>
    </source>
</evidence>
<dbReference type="Gene3D" id="3.10.490.10">
    <property type="entry name" value="Gamma-glutamyl cyclotransferase-like"/>
    <property type="match status" value="1"/>
</dbReference>
<evidence type="ECO:0000313" key="3">
    <source>
        <dbReference type="EMBL" id="MBF8378576.1"/>
    </source>
</evidence>
<dbReference type="InterPro" id="IPR023631">
    <property type="entry name" value="Amidase_dom"/>
</dbReference>
<feature type="domain" description="Allophanate hydrolase C-terminal" evidence="2">
    <location>
        <begin position="444"/>
        <end position="561"/>
    </location>
</feature>
<dbReference type="PANTHER" id="PTHR11895:SF169">
    <property type="entry name" value="GLUTAMYL-TRNA(GLN) AMIDOTRANSFERASE"/>
    <property type="match status" value="1"/>
</dbReference>
<comment type="caution">
    <text evidence="3">The sequence shown here is derived from an EMBL/GenBank/DDBJ whole genome shotgun (WGS) entry which is preliminary data.</text>
</comment>